<evidence type="ECO:0000259" key="1">
    <source>
        <dbReference type="Pfam" id="PF13338"/>
    </source>
</evidence>
<keyword evidence="3" id="KW-1185">Reference proteome</keyword>
<gene>
    <name evidence="2" type="ORF">LR394_02195</name>
</gene>
<dbReference type="Proteomes" id="UP001138997">
    <property type="component" value="Unassembled WGS sequence"/>
</dbReference>
<dbReference type="InterPro" id="IPR025159">
    <property type="entry name" value="AbiEi_N"/>
</dbReference>
<feature type="domain" description="AbiEi antitoxin N-terminal" evidence="1">
    <location>
        <begin position="11"/>
        <end position="51"/>
    </location>
</feature>
<evidence type="ECO:0000313" key="3">
    <source>
        <dbReference type="Proteomes" id="UP001138997"/>
    </source>
</evidence>
<dbReference type="AlphaFoldDB" id="A0A9X1N9I5"/>
<sequence>MLENTAFEELTALLGPVFTTQEAVTAGLAKSELARAAQRQHLVRLRRGVYTSAAAWQEQAPQGRHILQVMADQRVRPEAVACAFSAAVLLDLPTPLNRPPARVYSTLPRTTLNRGETGPGEGALVRRAWLSKQDVLTLANGIRVTSAPRTVWDCGRHWPRPWALAIADAALARGHCDLPVLQRRIAEQIAAPGAQNVRWAVRHADPRAESPLESLARARLMMAGLPPVQPQVRIRTRRGIYRVDLFDEANQIVIEADGRIKYLAGEDLWKEKRREDALREVGLRVVRFTMQDHHNPTPFLATYRSLLPLQPPSQLQLHQR</sequence>
<dbReference type="RefSeq" id="WP_231438613.1">
    <property type="nucleotide sequence ID" value="NZ_JAJOMB010000001.1"/>
</dbReference>
<reference evidence="2" key="1">
    <citation type="submission" date="2021-11" db="EMBL/GenBank/DDBJ databases">
        <title>Streptomyces corallinus and Kineosporia corallina sp. nov., two new coral-derived marine actinobacteria.</title>
        <authorList>
            <person name="Buangrab K."/>
            <person name="Sutthacheep M."/>
            <person name="Yeemin T."/>
            <person name="Harunari E."/>
            <person name="Igarashi Y."/>
            <person name="Sripreechasak P."/>
            <person name="Kanchanasin P."/>
            <person name="Tanasupawat S."/>
            <person name="Phongsopitanun W."/>
        </authorList>
    </citation>
    <scope>NUCLEOTIDE SEQUENCE</scope>
    <source>
        <strain evidence="2">JCM 31032</strain>
    </source>
</reference>
<dbReference type="InterPro" id="IPR011335">
    <property type="entry name" value="Restrct_endonuc-II-like"/>
</dbReference>
<dbReference type="Pfam" id="PF13338">
    <property type="entry name" value="AbiEi_4"/>
    <property type="match status" value="1"/>
</dbReference>
<protein>
    <submittedName>
        <fullName evidence="2">Type IV toxin-antitoxin system AbiEi family antitoxin domain-containing protein</fullName>
    </submittedName>
</protein>
<name>A0A9X1N9I5_9ACTN</name>
<dbReference type="SUPFAM" id="SSF52980">
    <property type="entry name" value="Restriction endonuclease-like"/>
    <property type="match status" value="1"/>
</dbReference>
<organism evidence="2 3">
    <name type="scientific">Kineosporia babensis</name>
    <dbReference type="NCBI Taxonomy" id="499548"/>
    <lineage>
        <taxon>Bacteria</taxon>
        <taxon>Bacillati</taxon>
        <taxon>Actinomycetota</taxon>
        <taxon>Actinomycetes</taxon>
        <taxon>Kineosporiales</taxon>
        <taxon>Kineosporiaceae</taxon>
        <taxon>Kineosporia</taxon>
    </lineage>
</organism>
<comment type="caution">
    <text evidence="2">The sequence shown here is derived from an EMBL/GenBank/DDBJ whole genome shotgun (WGS) entry which is preliminary data.</text>
</comment>
<evidence type="ECO:0000313" key="2">
    <source>
        <dbReference type="EMBL" id="MCD5309691.1"/>
    </source>
</evidence>
<accession>A0A9X1N9I5</accession>
<dbReference type="EMBL" id="JAJOMB010000001">
    <property type="protein sequence ID" value="MCD5309691.1"/>
    <property type="molecule type" value="Genomic_DNA"/>
</dbReference>
<proteinExistence type="predicted"/>